<evidence type="ECO:0000259" key="9">
    <source>
        <dbReference type="Pfam" id="PF21282"/>
    </source>
</evidence>
<dbReference type="GO" id="GO:0060090">
    <property type="term" value="F:molecular adaptor activity"/>
    <property type="evidence" value="ECO:0007669"/>
    <property type="project" value="TreeGrafter"/>
</dbReference>
<dbReference type="EMBL" id="IACT01003999">
    <property type="protein sequence ID" value="LAC23214.1"/>
    <property type="molecule type" value="mRNA"/>
</dbReference>
<keyword evidence="4" id="KW-0498">Mitosis</keyword>
<dbReference type="InterPro" id="IPR011989">
    <property type="entry name" value="ARM-like"/>
</dbReference>
<dbReference type="Pfam" id="PF21282">
    <property type="entry name" value="APC1_3rd"/>
    <property type="match status" value="1"/>
</dbReference>
<organism evidence="10">
    <name type="scientific">Hirondellea gigas</name>
    <dbReference type="NCBI Taxonomy" id="1518452"/>
    <lineage>
        <taxon>Eukaryota</taxon>
        <taxon>Metazoa</taxon>
        <taxon>Ecdysozoa</taxon>
        <taxon>Arthropoda</taxon>
        <taxon>Crustacea</taxon>
        <taxon>Multicrustacea</taxon>
        <taxon>Malacostraca</taxon>
        <taxon>Eumalacostraca</taxon>
        <taxon>Peracarida</taxon>
        <taxon>Amphipoda</taxon>
        <taxon>Amphilochidea</taxon>
        <taxon>Lysianassida</taxon>
        <taxon>Lysianassidira</taxon>
        <taxon>Lysianassoidea</taxon>
        <taxon>Lysianassidae</taxon>
        <taxon>Hirondellea</taxon>
    </lineage>
</organism>
<dbReference type="Pfam" id="PF20518">
    <property type="entry name" value="Apc1_MidN"/>
    <property type="match status" value="1"/>
</dbReference>
<keyword evidence="2" id="KW-0132">Cell division</keyword>
<dbReference type="PANTHER" id="PTHR12827:SF3">
    <property type="entry name" value="ANAPHASE-PROMOTING COMPLEX SUBUNIT 1"/>
    <property type="match status" value="1"/>
</dbReference>
<feature type="domain" description="Anaphase-promoting complex subunit 1 middle" evidence="8">
    <location>
        <begin position="739"/>
        <end position="1052"/>
    </location>
</feature>
<dbReference type="InterPro" id="IPR048971">
    <property type="entry name" value="Apc1_3rd"/>
</dbReference>
<feature type="domain" description="Anaphase-promoting complex subunit 1 N-terminal" evidence="7">
    <location>
        <begin position="102"/>
        <end position="184"/>
    </location>
</feature>
<dbReference type="Pfam" id="PF12859">
    <property type="entry name" value="ANAPC1"/>
    <property type="match status" value="1"/>
</dbReference>
<dbReference type="GO" id="GO:0005680">
    <property type="term" value="C:anaphase-promoting complex"/>
    <property type="evidence" value="ECO:0007669"/>
    <property type="project" value="InterPro"/>
</dbReference>
<keyword evidence="5" id="KW-0131">Cell cycle</keyword>
<dbReference type="Gene3D" id="1.25.10.10">
    <property type="entry name" value="Leucine-rich Repeat Variant"/>
    <property type="match status" value="2"/>
</dbReference>
<feature type="compositionally biased region" description="Basic and acidic residues" evidence="6">
    <location>
        <begin position="2064"/>
        <end position="2076"/>
    </location>
</feature>
<proteinExistence type="evidence at transcript level"/>
<feature type="region of interest" description="Disordered" evidence="6">
    <location>
        <begin position="2064"/>
        <end position="2087"/>
    </location>
</feature>
<dbReference type="InterPro" id="IPR049255">
    <property type="entry name" value="Apc1_N"/>
</dbReference>
<evidence type="ECO:0000256" key="5">
    <source>
        <dbReference type="ARBA" id="ARBA00023306"/>
    </source>
</evidence>
<feature type="compositionally biased region" description="Polar residues" evidence="6">
    <location>
        <begin position="408"/>
        <end position="430"/>
    </location>
</feature>
<evidence type="ECO:0000256" key="3">
    <source>
        <dbReference type="ARBA" id="ARBA00022737"/>
    </source>
</evidence>
<evidence type="ECO:0000259" key="7">
    <source>
        <dbReference type="Pfam" id="PF12859"/>
    </source>
</evidence>
<evidence type="ECO:0000256" key="4">
    <source>
        <dbReference type="ARBA" id="ARBA00022776"/>
    </source>
</evidence>
<dbReference type="GO" id="GO:0007091">
    <property type="term" value="P:metaphase/anaphase transition of mitotic cell cycle"/>
    <property type="evidence" value="ECO:0007669"/>
    <property type="project" value="TreeGrafter"/>
</dbReference>
<dbReference type="GO" id="GO:0070979">
    <property type="term" value="P:protein K11-linked ubiquitination"/>
    <property type="evidence" value="ECO:0007669"/>
    <property type="project" value="TreeGrafter"/>
</dbReference>
<dbReference type="GO" id="GO:0051301">
    <property type="term" value="P:cell division"/>
    <property type="evidence" value="ECO:0007669"/>
    <property type="project" value="UniProtKB-KW"/>
</dbReference>
<evidence type="ECO:0000313" key="10">
    <source>
        <dbReference type="EMBL" id="LAC23214.1"/>
    </source>
</evidence>
<sequence length="2333" mass="254380">MICCEDGQEYVPYGRQVMKTHPAYENRRSGNKEWWSVIEHNGQEEELYVHNRTAVWSHGQAGAANIAAHLDNNIDDKCQRNGGKKRPCDMSRSVVCTLTVESSIKQALFTTFFTYSAQPAMLGEHIADHPTGAPLYSLCVLEKEYLTVYTEEGEEFSISLPFAVEKAWSIWYGLLLQRKVNSTEADPPHPILFSLLHPLEEISPINQKTGSSNALLPCYGVDLQQSVIMTSQYPSLVITHSSKHNSVSVWRARRCNMEENAAMVHNCSYSNCRFSYSNVTTNLHNQSFSGTLPMNQHLSPAPLHFTPSRSLSRNHHTTLNFTPSGTMTQQQKQQNLFTPTNQFNTPATTLNFTSGGYCGNNNNSLSYLASPAGLSPANKRSPIVGAVKTPVNARLRNMLGCPDKHTPRQQQQPPSQGTLFARTPSPSCMSQHIKLGRTPSPHHSTLRTAAAAPPTPSAQSILDDPVAAELEPLIPDLCLDLLWTDQTATKPRKVFLSEDCVGQRFLCLVLQDTVRVIKYEHTNDMGSLVFGSCSTIPAQDASPMLGLKMVVTVDPSGSLTLYSGLMLVCKIHVTQSTQALNTTLFKDFSSLNISCQLFNSVATPLRRSSLIASNRPPSAIDNKFEVLFSPVLSEKPSTEKLFSNDQCLPESASARALHDPTINRVTVEHTNGVMHRITFPDMCSSSLVSRVLAAFKYILPRDTALHFIAKWYSTRNSPGSGNFAAQGEWFLFSRTLLTMIGYDTDKLQATCPMEQACAHSPAAVQKKVKTTDNGSDKDWQYVLSSQYHRQSNSGVSEVLELDWVGSISEDKTDIKNCNLNESSPLFQHMPAIFYSLHLLYEELKCCTLYWDLCALLVPCLSQLAADLRTSTYLHHYWKDFPTICSPDGPVMHLSEQQLNKIIKPGYFTDIPPNFLATLLAVMKGTEFEPFPYIPDVCPLIKSILLIYCVAASDCSLKSVPIGKYLRRISPSGQKAPEPVRSVSLNVAQDAPRIHEKVVLLTDSLGLTNLDVQLLAPGLSLLLMNAQHRCRINPPLGWCASTYKLINRPDMVKHSHQAAQHAEKLYKISQDAYSAPAQYDGFISSPKVSGALYGKYNEERNKLDGMDNLDWSVLRLRWATDKRINEVRQMLNSATPVVIDIKQRPEASDHEFIEEQERYLFSLCIRTMALPIGRGMFTLSTLTPVITETLVIPPLTLSGRAAPRGTSVDLTNIEVPPNMNMWPLFHNGVASALKIHPSSEDLDTSWILYNRPKTGSDSMLEHAGFLMGLGLTGHLKNLNVVGLHEYLGRAHELTSVGLLLGLAAARRGTCHSATTKLLSIHLECLLPPTCTELDIHHTVQVASILGIGLLYQGSGHRHMAEVLLREIGRPPGPEMENSNDRESYSLAAGLGLGLVMFGKGIESDQFADLDIAGQLYHYIEGGYQKPMTGPTRDKYKSPSYQIKEGKRVNIDVTSPGATLALGMIYFKSNNKAVAQWMLAPQTTFLLDQIRPDFLLLRTVSLGLIMWDDVIPSSKWVEKNIPCAVLKHTDNYEDRNVDEPNVDYETMYQAFFNLVAGSCLVLGLKFAGSANDDAFQVIYKYTTMLFRCCKSSCITIVAGKCSLESCLCVALLSISMVMAGSGDLEVLRLIRCLRERVGPLNTSVGYGSHVAIHMSLGFLFLGGGRFTLSTDHTSVAALLIACFPKMPQHSGDNRYQLQAFRHLYVLACEPRLLMPVDVDTGMPVSTNITVKFSACNEYSGESYQVMSPVMLPELSRLQEVCIETHPHNDRYWPLRFSRKSKTWAILEALLRGGYGVAVKLREGEAPHPPVLPTVGNIACATDSSSASGAPAEGESSCTPMDGGGFSAAVTAEAGSSTLTGVAISAVSATATETRSPGSNIDGCGVCVPDNSAGVPTKITTLRADQPPPWIAQSAELMGIGGDTAAELLKVLLGVDISSINSAGAPSSAAGTSSPSSSNARSSCSNTLPAAAAAHAMSDGAGYHSNAAAADASCPNERALHQLLTSVVYDHLALGKPEAIANWLTVIQGMKKIAQLSQHSGLLVWQVKLIHSVANFLCMLSSRDHSNSRRRRVTTDQKHQKFGAPTAGREGAGRVHSVLCQPTLAVTAAADKTADNSAMFDSSALEGASLLPIHHSSISVTPRPLPSQRSSGAAATFTASAAATPTATATNNIYISNDESLLSNTGSEDSFFVSQQLGMEVSCDDDQMHEEEEAADDGVDTNNVHVTAVAAPRQLVAPDQAISLRSRLAKLVDSWSKDVNPQLVQYLRQDSTSGSSSYSAKTALTLLLLDVPHPSLLQTGARSKLQLARQLHQLGVSAAVIQQLIAAEPPEQQPPL</sequence>
<comment type="similarity">
    <text evidence="1">Belongs to the APC1 family.</text>
</comment>
<feature type="region of interest" description="Disordered" evidence="6">
    <location>
        <begin position="400"/>
        <end position="459"/>
    </location>
</feature>
<evidence type="ECO:0000259" key="8">
    <source>
        <dbReference type="Pfam" id="PF20518"/>
    </source>
</evidence>
<keyword evidence="3" id="KW-0677">Repeat</keyword>
<feature type="region of interest" description="Disordered" evidence="6">
    <location>
        <begin position="1940"/>
        <end position="1961"/>
    </location>
</feature>
<dbReference type="GO" id="GO:0031145">
    <property type="term" value="P:anaphase-promoting complex-dependent catabolic process"/>
    <property type="evidence" value="ECO:0007669"/>
    <property type="project" value="TreeGrafter"/>
</dbReference>
<name>A0A6A7FY93_9CRUS</name>
<dbReference type="PANTHER" id="PTHR12827">
    <property type="entry name" value="MEIOTIC CHECKPOINT REGULATOR TSG24 FAMILY MEMBER"/>
    <property type="match status" value="1"/>
</dbReference>
<feature type="compositionally biased region" description="Low complexity" evidence="6">
    <location>
        <begin position="446"/>
        <end position="459"/>
    </location>
</feature>
<evidence type="ECO:0000256" key="2">
    <source>
        <dbReference type="ARBA" id="ARBA00022618"/>
    </source>
</evidence>
<evidence type="ECO:0000256" key="1">
    <source>
        <dbReference type="ARBA" id="ARBA00010547"/>
    </source>
</evidence>
<dbReference type="InterPro" id="IPR046794">
    <property type="entry name" value="Apc1_MidN"/>
</dbReference>
<dbReference type="InterPro" id="IPR024990">
    <property type="entry name" value="Apc1"/>
</dbReference>
<evidence type="ECO:0000256" key="6">
    <source>
        <dbReference type="SAM" id="MobiDB-lite"/>
    </source>
</evidence>
<protein>
    <submittedName>
        <fullName evidence="10">Anaphase-promoting complex subunit 1-like isoform X1</fullName>
    </submittedName>
</protein>
<reference evidence="10" key="1">
    <citation type="submission" date="2017-11" db="EMBL/GenBank/DDBJ databases">
        <title>The sensing device of the deep-sea amphipod.</title>
        <authorList>
            <person name="Kobayashi H."/>
            <person name="Nagahama T."/>
            <person name="Arai W."/>
            <person name="Sasagawa Y."/>
            <person name="Umeda M."/>
            <person name="Hayashi T."/>
            <person name="Nikaido I."/>
            <person name="Watanabe H."/>
            <person name="Oguri K."/>
            <person name="Kitazato H."/>
            <person name="Fujioka K."/>
            <person name="Kido Y."/>
            <person name="Takami H."/>
        </authorList>
    </citation>
    <scope>NUCLEOTIDE SEQUENCE</scope>
    <source>
        <tissue evidence="10">Whole body</tissue>
    </source>
</reference>
<feature type="domain" description="Anaphase-promoting complex subunit 1 beta-sandwich" evidence="9">
    <location>
        <begin position="1709"/>
        <end position="1799"/>
    </location>
</feature>
<accession>A0A6A7FY93</accession>